<gene>
    <name evidence="5" type="ORF">FD41_GL001325</name>
    <name evidence="4" type="ORF">JCM14108_1020</name>
</gene>
<feature type="domain" description="Isochorismatase-like" evidence="3">
    <location>
        <begin position="11"/>
        <end position="184"/>
    </location>
</feature>
<reference evidence="5 7" key="2">
    <citation type="journal article" date="2015" name="Genome Announc.">
        <title>Expanding the biotechnology potential of lactobacilli through comparative genomics of 213 strains and associated genera.</title>
        <authorList>
            <person name="Sun Z."/>
            <person name="Harris H.M."/>
            <person name="McCann A."/>
            <person name="Guo C."/>
            <person name="Argimon S."/>
            <person name="Zhang W."/>
            <person name="Yang X."/>
            <person name="Jeffery I.B."/>
            <person name="Cooney J.C."/>
            <person name="Kagawa T.F."/>
            <person name="Liu W."/>
            <person name="Song Y."/>
            <person name="Salvetti E."/>
            <person name="Wrobel A."/>
            <person name="Rasinkangas P."/>
            <person name="Parkhill J."/>
            <person name="Rea M.C."/>
            <person name="O'Sullivan O."/>
            <person name="Ritari J."/>
            <person name="Douillard F.P."/>
            <person name="Paul Ross R."/>
            <person name="Yang R."/>
            <person name="Briner A.E."/>
            <person name="Felis G.E."/>
            <person name="de Vos W.M."/>
            <person name="Barrangou R."/>
            <person name="Klaenhammer T.R."/>
            <person name="Caufield P.W."/>
            <person name="Cui Y."/>
            <person name="Zhang H."/>
            <person name="O'Toole P.W."/>
        </authorList>
    </citation>
    <scope>NUCLEOTIDE SEQUENCE [LARGE SCALE GENOMIC DNA]</scope>
    <source>
        <strain evidence="5 7">DSM 18382</strain>
    </source>
</reference>
<dbReference type="PANTHER" id="PTHR43540:SF7">
    <property type="entry name" value="ISOCHORISMATASE FAMILY PROTEIN YECD"/>
    <property type="match status" value="1"/>
</dbReference>
<accession>X0PA68</accession>
<dbReference type="CDD" id="cd00431">
    <property type="entry name" value="cysteine_hydrolases"/>
    <property type="match status" value="1"/>
</dbReference>
<keyword evidence="7" id="KW-1185">Reference proteome</keyword>
<evidence type="ECO:0000313" key="6">
    <source>
        <dbReference type="Proteomes" id="UP000019488"/>
    </source>
</evidence>
<evidence type="ECO:0000313" key="4">
    <source>
        <dbReference type="EMBL" id="GAF36078.1"/>
    </source>
</evidence>
<dbReference type="Proteomes" id="UP000019488">
    <property type="component" value="Unassembled WGS sequence"/>
</dbReference>
<dbReference type="Proteomes" id="UP000051966">
    <property type="component" value="Unassembled WGS sequence"/>
</dbReference>
<dbReference type="EMBL" id="BAKI01000007">
    <property type="protein sequence ID" value="GAF36078.1"/>
    <property type="molecule type" value="Genomic_DNA"/>
</dbReference>
<dbReference type="GO" id="GO:0016787">
    <property type="term" value="F:hydrolase activity"/>
    <property type="evidence" value="ECO:0007669"/>
    <property type="project" value="UniProtKB-KW"/>
</dbReference>
<dbReference type="InterPro" id="IPR036380">
    <property type="entry name" value="Isochorismatase-like_sf"/>
</dbReference>
<proteinExistence type="inferred from homology"/>
<comment type="caution">
    <text evidence="4">The sequence shown here is derived from an EMBL/GenBank/DDBJ whole genome shotgun (WGS) entry which is preliminary data.</text>
</comment>
<keyword evidence="2" id="KW-0378">Hydrolase</keyword>
<dbReference type="PATRIC" id="fig|1423743.5.peg.1377"/>
<evidence type="ECO:0000259" key="3">
    <source>
        <dbReference type="Pfam" id="PF00857"/>
    </source>
</evidence>
<dbReference type="InterPro" id="IPR000868">
    <property type="entry name" value="Isochorismatase-like_dom"/>
</dbReference>
<organism evidence="4 6">
    <name type="scientific">Lentilactobacillus farraginis DSM 18382 = JCM 14108</name>
    <dbReference type="NCBI Taxonomy" id="1423743"/>
    <lineage>
        <taxon>Bacteria</taxon>
        <taxon>Bacillati</taxon>
        <taxon>Bacillota</taxon>
        <taxon>Bacilli</taxon>
        <taxon>Lactobacillales</taxon>
        <taxon>Lactobacillaceae</taxon>
        <taxon>Lentilactobacillus</taxon>
    </lineage>
</organism>
<name>X0PA68_9LACO</name>
<dbReference type="OrthoDB" id="9796485at2"/>
<sequence>MLLNHLTLSKTALVTIDLQRGILLEGQFQPHNNQKVLAASNEIASALKNTDALISLVNVNPATIGYLHPFKGRQNEAPNFPADYSDLMMTIADDDTPQNVIKVTKHNPGAFFGTDLDLQLRRRGIDTVILTGVVTSNGVYATALDAFQYGYKVIVIEDACTDRDKQLHDIFFKKMIPKIALVASKNRILTEIKIAD</sequence>
<comment type="similarity">
    <text evidence="1">Belongs to the isochorismatase family.</text>
</comment>
<dbReference type="AlphaFoldDB" id="X0PA68"/>
<evidence type="ECO:0000313" key="5">
    <source>
        <dbReference type="EMBL" id="KRM11472.1"/>
    </source>
</evidence>
<evidence type="ECO:0000256" key="2">
    <source>
        <dbReference type="ARBA" id="ARBA00022801"/>
    </source>
</evidence>
<protein>
    <submittedName>
        <fullName evidence="4">Nicotinamidase/isochorismatase family protein</fullName>
    </submittedName>
</protein>
<dbReference type="Gene3D" id="3.40.50.850">
    <property type="entry name" value="Isochorismatase-like"/>
    <property type="match status" value="1"/>
</dbReference>
<dbReference type="STRING" id="1423743.FD41_GL001325"/>
<dbReference type="EMBL" id="AZFY01000022">
    <property type="protein sequence ID" value="KRM11472.1"/>
    <property type="molecule type" value="Genomic_DNA"/>
</dbReference>
<dbReference type="SUPFAM" id="SSF52499">
    <property type="entry name" value="Isochorismatase-like hydrolases"/>
    <property type="match status" value="1"/>
</dbReference>
<reference evidence="4" key="1">
    <citation type="journal article" date="2014" name="Genome Announc.">
        <title>Draft Genome Sequences of Two Lactobacillus Strains, L. farraginis JCM 14108T and L. composti JCM 14202T, Isolated from Compost of Distilled Shochu Residue.</title>
        <authorList>
            <person name="Yuki M."/>
            <person name="Oshima K."/>
            <person name="Suda W."/>
            <person name="Kitahara M."/>
            <person name="Kitamura K."/>
            <person name="Iida T."/>
            <person name="Hattori M."/>
            <person name="Ohkuma M."/>
        </authorList>
    </citation>
    <scope>NUCLEOTIDE SEQUENCE [LARGE SCALE GENOMIC DNA]</scope>
    <source>
        <strain evidence="4">JCM 14108</strain>
    </source>
</reference>
<dbReference type="PANTHER" id="PTHR43540">
    <property type="entry name" value="PEROXYUREIDOACRYLATE/UREIDOACRYLATE AMIDOHYDROLASE-RELATED"/>
    <property type="match status" value="1"/>
</dbReference>
<evidence type="ECO:0000256" key="1">
    <source>
        <dbReference type="ARBA" id="ARBA00006336"/>
    </source>
</evidence>
<evidence type="ECO:0000313" key="7">
    <source>
        <dbReference type="Proteomes" id="UP000051966"/>
    </source>
</evidence>
<dbReference type="Pfam" id="PF00857">
    <property type="entry name" value="Isochorismatase"/>
    <property type="match status" value="1"/>
</dbReference>
<dbReference type="RefSeq" id="WP_035178622.1">
    <property type="nucleotide sequence ID" value="NZ_AZFY01000022.1"/>
</dbReference>
<dbReference type="InterPro" id="IPR050272">
    <property type="entry name" value="Isochorismatase-like_hydrls"/>
</dbReference>